<name>A0A1Z5HTB8_9FIRM</name>
<dbReference type="GO" id="GO:0006313">
    <property type="term" value="P:DNA transposition"/>
    <property type="evidence" value="ECO:0007669"/>
    <property type="project" value="InterPro"/>
</dbReference>
<dbReference type="Pfam" id="PF01609">
    <property type="entry name" value="DDE_Tnp_1"/>
    <property type="match status" value="1"/>
</dbReference>
<dbReference type="PANTHER" id="PTHR34614:SF2">
    <property type="entry name" value="TRANSPOSASE IS4-LIKE DOMAIN-CONTAINING PROTEIN"/>
    <property type="match status" value="1"/>
</dbReference>
<reference evidence="3" key="1">
    <citation type="journal article" date="2017" name="Appl. Environ. Microbiol.">
        <title>Genomic analysis of Calderihabitans maritimus KKC1, a thermophilic hydrogenogenic carboxydotrophic bacterium isolated from marine sediment.</title>
        <authorList>
            <person name="Omae K."/>
            <person name="Yoneda Y."/>
            <person name="Fukuyama Y."/>
            <person name="Yoshida T."/>
            <person name="Sako Y."/>
        </authorList>
    </citation>
    <scope>NUCLEOTIDE SEQUENCE [LARGE SCALE GENOMIC DNA]</scope>
    <source>
        <strain evidence="3">KKC1</strain>
    </source>
</reference>
<evidence type="ECO:0000313" key="3">
    <source>
        <dbReference type="Proteomes" id="UP000197032"/>
    </source>
</evidence>
<sequence>MYIRTKVFKNKDGSTRTYLYIVRGRRVNGKVRQEIVANLGRLEELQENGLDQLIEGLARFSRRQWIQAQAKELEAKWAKELGPALVFRRLWEELSLDRILKKLLAGTQITTNVEEAVFAMVLNRLCDPQSKLGVKRWLETVYRPEFEQLELHHFYQSLDFLAEHKEQIEVQLFDRVKDLFNVELDLVFWDTTSTYFEGQGPEGLAEYGFSKDNRSDRMQVLIGILMTRDGTPVAHRVFPGNTADVKTFRAAMDDLKGRFMIRRVILVGDRGMVSKRVLREIEASGLEYIVGVRMRKLKSMAEVLSRAGRYRNVRENLKVKEVLHEGTRYIVCYNPEEAERDRKARETMVAKLEEKLRSNGLKP</sequence>
<dbReference type="OrthoDB" id="9766984at2"/>
<dbReference type="PANTHER" id="PTHR34614">
    <property type="match status" value="1"/>
</dbReference>
<dbReference type="EMBL" id="BDGJ01000100">
    <property type="protein sequence ID" value="GAW92783.1"/>
    <property type="molecule type" value="Genomic_DNA"/>
</dbReference>
<dbReference type="AlphaFoldDB" id="A0A1Z5HTB8"/>
<evidence type="ECO:0000259" key="1">
    <source>
        <dbReference type="Pfam" id="PF01609"/>
    </source>
</evidence>
<gene>
    <name evidence="2" type="ORF">KKC1_19320</name>
</gene>
<dbReference type="GO" id="GO:0003677">
    <property type="term" value="F:DNA binding"/>
    <property type="evidence" value="ECO:0007669"/>
    <property type="project" value="InterPro"/>
</dbReference>
<dbReference type="InterPro" id="IPR047654">
    <property type="entry name" value="IS1634_transpos"/>
</dbReference>
<dbReference type="NCBIfam" id="NF033559">
    <property type="entry name" value="transpos_IS1634"/>
    <property type="match status" value="1"/>
</dbReference>
<feature type="domain" description="Transposase IS4-like" evidence="1">
    <location>
        <begin position="210"/>
        <end position="335"/>
    </location>
</feature>
<protein>
    <submittedName>
        <fullName evidence="2">Transposase</fullName>
    </submittedName>
</protein>
<dbReference type="InterPro" id="IPR002559">
    <property type="entry name" value="Transposase_11"/>
</dbReference>
<evidence type="ECO:0000313" key="2">
    <source>
        <dbReference type="EMBL" id="GAW92783.1"/>
    </source>
</evidence>
<organism evidence="2 3">
    <name type="scientific">Calderihabitans maritimus</name>
    <dbReference type="NCBI Taxonomy" id="1246530"/>
    <lineage>
        <taxon>Bacteria</taxon>
        <taxon>Bacillati</taxon>
        <taxon>Bacillota</taxon>
        <taxon>Clostridia</taxon>
        <taxon>Neomoorellales</taxon>
        <taxon>Calderihabitantaceae</taxon>
        <taxon>Calderihabitans</taxon>
    </lineage>
</organism>
<dbReference type="GO" id="GO:0004803">
    <property type="term" value="F:transposase activity"/>
    <property type="evidence" value="ECO:0007669"/>
    <property type="project" value="InterPro"/>
</dbReference>
<dbReference type="Proteomes" id="UP000197032">
    <property type="component" value="Unassembled WGS sequence"/>
</dbReference>
<comment type="caution">
    <text evidence="2">The sequence shown here is derived from an EMBL/GenBank/DDBJ whole genome shotgun (WGS) entry which is preliminary data.</text>
</comment>
<accession>A0A1Z5HTB8</accession>
<keyword evidence="3" id="KW-1185">Reference proteome</keyword>
<proteinExistence type="predicted"/>